<dbReference type="SFLD" id="SFLDF00288">
    <property type="entry name" value="HemN-like__clustered_with_nucl"/>
    <property type="match status" value="1"/>
</dbReference>
<feature type="domain" description="Radical SAM core" evidence="3">
    <location>
        <begin position="1"/>
        <end position="231"/>
    </location>
</feature>
<dbReference type="GO" id="GO:0006779">
    <property type="term" value="P:porphyrin-containing compound biosynthetic process"/>
    <property type="evidence" value="ECO:0007669"/>
    <property type="project" value="InterPro"/>
</dbReference>
<dbReference type="NCBIfam" id="TIGR00539">
    <property type="entry name" value="hemN_rel"/>
    <property type="match status" value="1"/>
</dbReference>
<dbReference type="InterPro" id="IPR058240">
    <property type="entry name" value="rSAM_sf"/>
</dbReference>
<dbReference type="SMART" id="SM00729">
    <property type="entry name" value="Elp3"/>
    <property type="match status" value="1"/>
</dbReference>
<dbReference type="PROSITE" id="PS51918">
    <property type="entry name" value="RADICAL_SAM"/>
    <property type="match status" value="1"/>
</dbReference>
<protein>
    <recommendedName>
        <fullName evidence="2">Heme chaperone HemW</fullName>
    </recommendedName>
</protein>
<dbReference type="GO" id="GO:0004109">
    <property type="term" value="F:coproporphyrinogen oxidase activity"/>
    <property type="evidence" value="ECO:0007669"/>
    <property type="project" value="InterPro"/>
</dbReference>
<dbReference type="Proteomes" id="UP000468388">
    <property type="component" value="Unassembled WGS sequence"/>
</dbReference>
<dbReference type="InterPro" id="IPR010723">
    <property type="entry name" value="HemN_C"/>
</dbReference>
<dbReference type="CDD" id="cd01335">
    <property type="entry name" value="Radical_SAM"/>
    <property type="match status" value="1"/>
</dbReference>
<dbReference type="SFLD" id="SFLDF00562">
    <property type="entry name" value="HemN-like__clustered_with_heat"/>
    <property type="match status" value="1"/>
</dbReference>
<dbReference type="AlphaFoldDB" id="A0A6N8JBR5"/>
<keyword evidence="2" id="KW-0004">4Fe-4S</keyword>
<dbReference type="GO" id="GO:0005737">
    <property type="term" value="C:cytoplasm"/>
    <property type="evidence" value="ECO:0007669"/>
    <property type="project" value="UniProtKB-SubCell"/>
</dbReference>
<dbReference type="GO" id="GO:0046872">
    <property type="term" value="F:metal ion binding"/>
    <property type="evidence" value="ECO:0007669"/>
    <property type="project" value="UniProtKB-UniRule"/>
</dbReference>
<comment type="caution">
    <text evidence="4">The sequence shown here is derived from an EMBL/GenBank/DDBJ whole genome shotgun (WGS) entry which is preliminary data.</text>
</comment>
<evidence type="ECO:0000313" key="5">
    <source>
        <dbReference type="Proteomes" id="UP000468388"/>
    </source>
</evidence>
<organism evidence="4 5">
    <name type="scientific">Chitinophaga oryziterrae</name>
    <dbReference type="NCBI Taxonomy" id="1031224"/>
    <lineage>
        <taxon>Bacteria</taxon>
        <taxon>Pseudomonadati</taxon>
        <taxon>Bacteroidota</taxon>
        <taxon>Chitinophagia</taxon>
        <taxon>Chitinophagales</taxon>
        <taxon>Chitinophagaceae</taxon>
        <taxon>Chitinophaga</taxon>
    </lineage>
</organism>
<dbReference type="Gene3D" id="3.80.30.20">
    <property type="entry name" value="tm_1862 like domain"/>
    <property type="match status" value="1"/>
</dbReference>
<dbReference type="InterPro" id="IPR004559">
    <property type="entry name" value="HemW-like"/>
</dbReference>
<dbReference type="SFLD" id="SFLDS00029">
    <property type="entry name" value="Radical_SAM"/>
    <property type="match status" value="1"/>
</dbReference>
<dbReference type="OrthoDB" id="9808022at2"/>
<keyword evidence="2" id="KW-0411">Iron-sulfur</keyword>
<accession>A0A6N8JBR5</accession>
<evidence type="ECO:0000256" key="2">
    <source>
        <dbReference type="RuleBase" id="RU364116"/>
    </source>
</evidence>
<comment type="function">
    <text evidence="2">Probably acts as a heme chaperone, transferring heme to an unknown acceptor. Binds one molecule of heme per monomer, possibly covalently. Binds 1 [4Fe-4S] cluster. The cluster is coordinated with 3 cysteines and an exchangeable S-adenosyl-L-methionine.</text>
</comment>
<dbReference type="PANTHER" id="PTHR13932">
    <property type="entry name" value="COPROPORPHYRINIGEN III OXIDASE"/>
    <property type="match status" value="1"/>
</dbReference>
<comment type="similarity">
    <text evidence="1">Belongs to the anaerobic coproporphyrinogen-III oxidase family. HemW subfamily.</text>
</comment>
<gene>
    <name evidence="4" type="primary">hemW</name>
    <name evidence="4" type="ORF">GO495_18855</name>
</gene>
<keyword evidence="2" id="KW-0143">Chaperone</keyword>
<dbReference type="EMBL" id="WRXO01000005">
    <property type="protein sequence ID" value="MVT42660.1"/>
    <property type="molecule type" value="Genomic_DNA"/>
</dbReference>
<dbReference type="InterPro" id="IPR034505">
    <property type="entry name" value="Coproporphyrinogen-III_oxidase"/>
</dbReference>
<dbReference type="InterPro" id="IPR007197">
    <property type="entry name" value="rSAM"/>
</dbReference>
<dbReference type="SUPFAM" id="SSF102114">
    <property type="entry name" value="Radical SAM enzymes"/>
    <property type="match status" value="1"/>
</dbReference>
<name>A0A6N8JBR5_9BACT</name>
<evidence type="ECO:0000259" key="3">
    <source>
        <dbReference type="PROSITE" id="PS51918"/>
    </source>
</evidence>
<dbReference type="SFLD" id="SFLDG01082">
    <property type="entry name" value="B12-binding_domain_containing"/>
    <property type="match status" value="1"/>
</dbReference>
<evidence type="ECO:0000313" key="4">
    <source>
        <dbReference type="EMBL" id="MVT42660.1"/>
    </source>
</evidence>
<reference evidence="4 5" key="1">
    <citation type="submission" date="2019-12" db="EMBL/GenBank/DDBJ databases">
        <title>The draft genomic sequence of strain Chitinophaga oryziterrae JCM 16595.</title>
        <authorList>
            <person name="Zhang X."/>
        </authorList>
    </citation>
    <scope>NUCLEOTIDE SEQUENCE [LARGE SCALE GENOMIC DNA]</scope>
    <source>
        <strain evidence="4 5">JCM 16595</strain>
    </source>
</reference>
<proteinExistence type="inferred from homology"/>
<dbReference type="Pfam" id="PF04055">
    <property type="entry name" value="Radical_SAM"/>
    <property type="match status" value="1"/>
</dbReference>
<dbReference type="InterPro" id="IPR006638">
    <property type="entry name" value="Elp3/MiaA/NifB-like_rSAM"/>
</dbReference>
<keyword evidence="2" id="KW-0949">S-adenosyl-L-methionine</keyword>
<dbReference type="GO" id="GO:0051539">
    <property type="term" value="F:4 iron, 4 sulfur cluster binding"/>
    <property type="evidence" value="ECO:0007669"/>
    <property type="project" value="UniProtKB-UniRule"/>
</dbReference>
<dbReference type="InterPro" id="IPR023404">
    <property type="entry name" value="rSAM_horseshoe"/>
</dbReference>
<dbReference type="PANTHER" id="PTHR13932:SF5">
    <property type="entry name" value="RADICAL S-ADENOSYL METHIONINE DOMAIN-CONTAINING PROTEIN 1, MITOCHONDRIAL"/>
    <property type="match status" value="1"/>
</dbReference>
<dbReference type="Pfam" id="PF06969">
    <property type="entry name" value="HemN_C"/>
    <property type="match status" value="1"/>
</dbReference>
<sequence length="375" mass="42035">MAGIYLHIPFCKQACYYCNFHFSTTRGQQSLLVQQLLQEMVLQQGYLAGQSISSIYFGGGTPSLLTAEELNLLMDKLYSLFKIEENAEITLEANPDDLSPAKLKELSATGINRLSIGIQSFHEADLQWMHRAHDSRQALASIKDAQAAGFNNLSIDLIYGGPTLSDEGWQQNVQQAIDLQVTHLSCYALTVEPGTALDQFIKKKKMAAVDNEKAARHFEQLMKWTAAAGYDHYEISNLAKPGWHSRHNSSYWQGQSYLGLGPSAHSFNGLSRQWNVANNALYIKSLQQGAVPFEREELTPAMMLNEYIMTSLRTSAGCNLSTIQERFGTGKRQQLLDKANEFIEKGWMKKEQDVLILTKEGRLFADGIASDLFFD</sequence>
<evidence type="ECO:0000256" key="1">
    <source>
        <dbReference type="ARBA" id="ARBA00006100"/>
    </source>
</evidence>
<keyword evidence="2" id="KW-0479">Metal-binding</keyword>
<keyword evidence="2" id="KW-0349">Heme</keyword>
<keyword evidence="2" id="KW-0963">Cytoplasm</keyword>
<comment type="subcellular location">
    <subcellularLocation>
        <location evidence="2">Cytoplasm</location>
    </subcellularLocation>
</comment>
<dbReference type="SFLD" id="SFLDG01065">
    <property type="entry name" value="anaerobic_coproporphyrinogen-I"/>
    <property type="match status" value="1"/>
</dbReference>
<keyword evidence="5" id="KW-1185">Reference proteome</keyword>
<keyword evidence="2" id="KW-0408">Iron</keyword>